<organism evidence="2 3">
    <name type="scientific">Paenibacillus violae</name>
    <dbReference type="NCBI Taxonomy" id="3077234"/>
    <lineage>
        <taxon>Bacteria</taxon>
        <taxon>Bacillati</taxon>
        <taxon>Bacillota</taxon>
        <taxon>Bacilli</taxon>
        <taxon>Bacillales</taxon>
        <taxon>Paenibacillaceae</taxon>
        <taxon>Paenibacillus</taxon>
    </lineage>
</organism>
<name>A0ABU3R7W8_9BACL</name>
<evidence type="ECO:0000313" key="3">
    <source>
        <dbReference type="Proteomes" id="UP001260980"/>
    </source>
</evidence>
<evidence type="ECO:0000313" key="2">
    <source>
        <dbReference type="EMBL" id="MDU0200154.1"/>
    </source>
</evidence>
<proteinExistence type="predicted"/>
<keyword evidence="1" id="KW-0812">Transmembrane</keyword>
<dbReference type="EMBL" id="JAWCUD010000001">
    <property type="protein sequence ID" value="MDU0200154.1"/>
    <property type="molecule type" value="Genomic_DNA"/>
</dbReference>
<reference evidence="2 3" key="1">
    <citation type="submission" date="2023-10" db="EMBL/GenBank/DDBJ databases">
        <title>Paenibacillus strain PFR10 Genome sequencing and assembly.</title>
        <authorList>
            <person name="Kim I."/>
        </authorList>
    </citation>
    <scope>NUCLEOTIDE SEQUENCE [LARGE SCALE GENOMIC DNA]</scope>
    <source>
        <strain evidence="2 3">PFR10</strain>
    </source>
</reference>
<accession>A0ABU3R7W8</accession>
<keyword evidence="1" id="KW-0472">Membrane</keyword>
<comment type="caution">
    <text evidence="2">The sequence shown here is derived from an EMBL/GenBank/DDBJ whole genome shotgun (WGS) entry which is preliminary data.</text>
</comment>
<sequence length="40" mass="4458">MKLKFREFELTINQPVMIAAITAFIPVLAAIMGIDVPLLK</sequence>
<dbReference type="RefSeq" id="WP_315949518.1">
    <property type="nucleotide sequence ID" value="NZ_JAWCUD010000001.1"/>
</dbReference>
<feature type="transmembrane region" description="Helical" evidence="1">
    <location>
        <begin position="12"/>
        <end position="34"/>
    </location>
</feature>
<protein>
    <submittedName>
        <fullName evidence="2">Uncharacterized protein</fullName>
    </submittedName>
</protein>
<keyword evidence="3" id="KW-1185">Reference proteome</keyword>
<evidence type="ECO:0000256" key="1">
    <source>
        <dbReference type="SAM" id="Phobius"/>
    </source>
</evidence>
<gene>
    <name evidence="2" type="ORF">RQP52_03580</name>
</gene>
<dbReference type="Proteomes" id="UP001260980">
    <property type="component" value="Unassembled WGS sequence"/>
</dbReference>
<keyword evidence="1" id="KW-1133">Transmembrane helix</keyword>